<dbReference type="Proteomes" id="UP000007799">
    <property type="component" value="Unassembled WGS sequence"/>
</dbReference>
<evidence type="ECO:0000256" key="5">
    <source>
        <dbReference type="SAM" id="MobiDB-lite"/>
    </source>
</evidence>
<dbReference type="Gene3D" id="1.20.80.10">
    <property type="match status" value="1"/>
</dbReference>
<dbReference type="InterPro" id="IPR035963">
    <property type="entry name" value="FERM_2"/>
</dbReference>
<feature type="domain" description="FERM" evidence="6">
    <location>
        <begin position="4"/>
        <end position="307"/>
    </location>
</feature>
<keyword evidence="3" id="KW-0472">Membrane</keyword>
<evidence type="ECO:0000259" key="6">
    <source>
        <dbReference type="PROSITE" id="PS50057"/>
    </source>
</evidence>
<dbReference type="PANTHER" id="PTHR23281">
    <property type="entry name" value="MERLIN/MOESIN/EZRIN/RADIXIN"/>
    <property type="match status" value="1"/>
</dbReference>
<dbReference type="Pfam" id="PF09380">
    <property type="entry name" value="FERM_C"/>
    <property type="match status" value="1"/>
</dbReference>
<evidence type="ECO:0000256" key="3">
    <source>
        <dbReference type="ARBA" id="ARBA00023136"/>
    </source>
</evidence>
<protein>
    <recommendedName>
        <fullName evidence="6">FERM domain-containing protein</fullName>
    </recommendedName>
</protein>
<feature type="compositionally biased region" description="Basic and acidic residues" evidence="5">
    <location>
        <begin position="589"/>
        <end position="599"/>
    </location>
</feature>
<feature type="compositionally biased region" description="Low complexity" evidence="5">
    <location>
        <begin position="740"/>
        <end position="759"/>
    </location>
</feature>
<dbReference type="PRINTS" id="PR00935">
    <property type="entry name" value="BAND41"/>
</dbReference>
<feature type="region of interest" description="Disordered" evidence="5">
    <location>
        <begin position="460"/>
        <end position="501"/>
    </location>
</feature>
<dbReference type="PROSITE" id="PS50057">
    <property type="entry name" value="FERM_3"/>
    <property type="match status" value="1"/>
</dbReference>
<dbReference type="EMBL" id="GL832956">
    <property type="protein sequence ID" value="EGD75909.1"/>
    <property type="molecule type" value="Genomic_DNA"/>
</dbReference>
<feature type="region of interest" description="Disordered" evidence="5">
    <location>
        <begin position="265"/>
        <end position="291"/>
    </location>
</feature>
<accession>F2TX00</accession>
<gene>
    <name evidence="7" type="ORF">PTSG_00618</name>
</gene>
<keyword evidence="4" id="KW-0175">Coiled coil</keyword>
<dbReference type="SMART" id="SM01196">
    <property type="entry name" value="FERM_C"/>
    <property type="match status" value="1"/>
</dbReference>
<dbReference type="InterPro" id="IPR019748">
    <property type="entry name" value="FERM_central"/>
</dbReference>
<dbReference type="InterPro" id="IPR011993">
    <property type="entry name" value="PH-like_dom_sf"/>
</dbReference>
<dbReference type="InParanoid" id="F2TX00"/>
<name>F2TX00_SALR5</name>
<dbReference type="STRING" id="946362.F2TX00"/>
<dbReference type="InterPro" id="IPR019749">
    <property type="entry name" value="Band_41_domain"/>
</dbReference>
<evidence type="ECO:0000313" key="7">
    <source>
        <dbReference type="EMBL" id="EGD75909.1"/>
    </source>
</evidence>
<dbReference type="InterPro" id="IPR019747">
    <property type="entry name" value="FERM_CS"/>
</dbReference>
<dbReference type="AlphaFoldDB" id="F2TX00"/>
<dbReference type="GeneID" id="16078681"/>
<reference evidence="7" key="1">
    <citation type="submission" date="2009-08" db="EMBL/GenBank/DDBJ databases">
        <title>Annotation of Salpingoeca rosetta.</title>
        <authorList>
            <consortium name="The Broad Institute Genome Sequencing Platform"/>
            <person name="Russ C."/>
            <person name="Cuomo C."/>
            <person name="Burger G."/>
            <person name="Gray M.W."/>
            <person name="Holland P.W.H."/>
            <person name="King N."/>
            <person name="Lang F.B.F."/>
            <person name="Roger A.J."/>
            <person name="Ruiz-Trillo I."/>
            <person name="Young S.K."/>
            <person name="Zeng Q."/>
            <person name="Gargeya S."/>
            <person name="Alvarado L."/>
            <person name="Berlin A."/>
            <person name="Chapman S.B."/>
            <person name="Chen Z."/>
            <person name="Freedman E."/>
            <person name="Gellesch M."/>
            <person name="Goldberg J."/>
            <person name="Griggs A."/>
            <person name="Gujja S."/>
            <person name="Heilman E."/>
            <person name="Heiman D."/>
            <person name="Howarth C."/>
            <person name="Mehta T."/>
            <person name="Neiman D."/>
            <person name="Pearson M."/>
            <person name="Roberts A."/>
            <person name="Saif S."/>
            <person name="Shea T."/>
            <person name="Shenoy N."/>
            <person name="Sisk P."/>
            <person name="Stolte C."/>
            <person name="Sykes S."/>
            <person name="White J."/>
            <person name="Yandava C."/>
            <person name="Haas B."/>
            <person name="Nusbaum C."/>
            <person name="Birren B."/>
        </authorList>
    </citation>
    <scope>NUCLEOTIDE SEQUENCE [LARGE SCALE GENOMIC DNA]</scope>
    <source>
        <strain evidence="7">ATCC 50818</strain>
    </source>
</reference>
<evidence type="ECO:0000313" key="8">
    <source>
        <dbReference type="Proteomes" id="UP000007799"/>
    </source>
</evidence>
<dbReference type="Pfam" id="PF09379">
    <property type="entry name" value="FERM_N"/>
    <property type="match status" value="1"/>
</dbReference>
<feature type="compositionally biased region" description="Acidic residues" evidence="5">
    <location>
        <begin position="464"/>
        <end position="486"/>
    </location>
</feature>
<feature type="compositionally biased region" description="Basic and acidic residues" evidence="5">
    <location>
        <begin position="491"/>
        <end position="501"/>
    </location>
</feature>
<feature type="region of interest" description="Disordered" evidence="5">
    <location>
        <begin position="535"/>
        <end position="664"/>
    </location>
</feature>
<dbReference type="InterPro" id="IPR000299">
    <property type="entry name" value="FERM_domain"/>
</dbReference>
<sequence>MAERKCRVQMLDGSYRTLNIQHNLHGSELFDLIASQYSLQEKQYFGLYYTDPESGLNIWLDLKSKVLDQVPKAKSTLQLTFAIKVYTDAITQVKNLTTQKLFFQQVLRLISTGNLSCESDVAFTLAAIALQAIEGDFISESATRHHLDAKKLIPDEVLVAQGSSLETCASKVSAEYKTLKGMDDSSAVLTFMTIAQTLPQYGMHFFDVKDKSGVPWRLGVSPRGISQFYFSNPNSPRQVYTWDAVHNVTNSKSKFVIELLPSQAASPAPLPSRSTSLSLSGGSTGSQHSGRRITLLKRRDDSSRPLRITIVWQTHNTQYAKTMVATCREQKRHFNVSSPTPRKGRRTSAAHGMAQKIEALALSDNKLMAPSAKEVKVPAAATRVRKLLSLSESQTSTSGLVVSVADDTTHEGRDEAHLEKLLRRRRQIELEIARKEKFLERLEKDEREYLLTLSGDALHNSMFLEDDEDEDDEDDEDDDEEGEEEGAGVIELREESQHDTNETIGAVSTAATATAANDGGGVDVLLRGANLRVAGRRRDSDIALDSSGDDDDDDDEDGGEYVFDDEDEDEEEVKDNNDGNDDDAGNIQDGRHGSSRGDDVTQVAASPSSSTTTTTSYPSTQQHEAIAHQHAPPKNSIKPSSSLPLSPSRERARRSNASSSIDFLPAHVAPLAHIPRHRTAGSIASATSATSVPSSRASVAGDADSGDGGGDGRGGGDGGGDDVLASMSSSSSHSLRRRTSNSSRRSSGRRGNSVRGSSRPGPWRVPVSVDGDPDEVVFPLQSMDGDDGDGTRITFV</sequence>
<feature type="compositionally biased region" description="Low complexity" evidence="5">
    <location>
        <begin position="606"/>
        <end position="620"/>
    </location>
</feature>
<dbReference type="RefSeq" id="XP_004998085.1">
    <property type="nucleotide sequence ID" value="XM_004998028.1"/>
</dbReference>
<dbReference type="GO" id="GO:0005886">
    <property type="term" value="C:plasma membrane"/>
    <property type="evidence" value="ECO:0007669"/>
    <property type="project" value="UniProtKB-SubCell"/>
</dbReference>
<feature type="compositionally biased region" description="Low complexity" evidence="5">
    <location>
        <begin position="265"/>
        <end position="288"/>
    </location>
</feature>
<proteinExistence type="predicted"/>
<dbReference type="InterPro" id="IPR029071">
    <property type="entry name" value="Ubiquitin-like_domsf"/>
</dbReference>
<keyword evidence="2" id="KW-1003">Cell membrane</keyword>
<feature type="region of interest" description="Disordered" evidence="5">
    <location>
        <begin position="679"/>
        <end position="796"/>
    </location>
</feature>
<dbReference type="CDD" id="cd01765">
    <property type="entry name" value="FERM_F0_F1"/>
    <property type="match status" value="1"/>
</dbReference>
<dbReference type="SUPFAM" id="SSF47031">
    <property type="entry name" value="Second domain of FERM"/>
    <property type="match status" value="1"/>
</dbReference>
<evidence type="ECO:0000256" key="4">
    <source>
        <dbReference type="SAM" id="Coils"/>
    </source>
</evidence>
<dbReference type="CDD" id="cd14473">
    <property type="entry name" value="FERM_B-lobe"/>
    <property type="match status" value="1"/>
</dbReference>
<dbReference type="Gene3D" id="2.30.29.30">
    <property type="entry name" value="Pleckstrin-homology domain (PH domain)/Phosphotyrosine-binding domain (PTB)"/>
    <property type="match status" value="1"/>
</dbReference>
<dbReference type="PROSITE" id="PS00661">
    <property type="entry name" value="FERM_2"/>
    <property type="match status" value="1"/>
</dbReference>
<organism evidence="8">
    <name type="scientific">Salpingoeca rosetta (strain ATCC 50818 / BSB-021)</name>
    <dbReference type="NCBI Taxonomy" id="946362"/>
    <lineage>
        <taxon>Eukaryota</taxon>
        <taxon>Choanoflagellata</taxon>
        <taxon>Craspedida</taxon>
        <taxon>Salpingoecidae</taxon>
        <taxon>Salpingoeca</taxon>
    </lineage>
</organism>
<dbReference type="InterPro" id="IPR011174">
    <property type="entry name" value="ERM"/>
</dbReference>
<feature type="compositionally biased region" description="Low complexity" evidence="5">
    <location>
        <begin position="680"/>
        <end position="703"/>
    </location>
</feature>
<evidence type="ECO:0000256" key="2">
    <source>
        <dbReference type="ARBA" id="ARBA00022475"/>
    </source>
</evidence>
<feature type="compositionally biased region" description="Low complexity" evidence="5">
    <location>
        <begin position="722"/>
        <end position="733"/>
    </location>
</feature>
<dbReference type="InterPro" id="IPR014352">
    <property type="entry name" value="FERM/acyl-CoA-bd_prot_sf"/>
</dbReference>
<feature type="compositionally biased region" description="Low complexity" evidence="5">
    <location>
        <begin position="632"/>
        <end position="647"/>
    </location>
</feature>
<dbReference type="InterPro" id="IPR018980">
    <property type="entry name" value="FERM_PH-like_C"/>
</dbReference>
<feature type="coiled-coil region" evidence="4">
    <location>
        <begin position="418"/>
        <end position="448"/>
    </location>
</feature>
<dbReference type="SUPFAM" id="SSF54236">
    <property type="entry name" value="Ubiquitin-like"/>
    <property type="match status" value="1"/>
</dbReference>
<feature type="compositionally biased region" description="Acidic residues" evidence="5">
    <location>
        <begin position="547"/>
        <end position="584"/>
    </location>
</feature>
<dbReference type="eggNOG" id="KOG3529">
    <property type="taxonomic scope" value="Eukaryota"/>
</dbReference>
<dbReference type="Gene3D" id="3.10.20.90">
    <property type="entry name" value="Phosphatidylinositol 3-kinase Catalytic Subunit, Chain A, domain 1"/>
    <property type="match status" value="1"/>
</dbReference>
<dbReference type="SMART" id="SM00295">
    <property type="entry name" value="B41"/>
    <property type="match status" value="1"/>
</dbReference>
<dbReference type="InterPro" id="IPR018979">
    <property type="entry name" value="FERM_N"/>
</dbReference>
<dbReference type="Pfam" id="PF00373">
    <property type="entry name" value="FERM_M"/>
    <property type="match status" value="1"/>
</dbReference>
<comment type="subcellular location">
    <subcellularLocation>
        <location evidence="1">Cell membrane</location>
        <topology evidence="1">Peripheral membrane protein</topology>
    </subcellularLocation>
</comment>
<dbReference type="SUPFAM" id="SSF50729">
    <property type="entry name" value="PH domain-like"/>
    <property type="match status" value="1"/>
</dbReference>
<evidence type="ECO:0000256" key="1">
    <source>
        <dbReference type="ARBA" id="ARBA00004202"/>
    </source>
</evidence>
<dbReference type="OrthoDB" id="10063592at2759"/>
<dbReference type="GO" id="GO:0003779">
    <property type="term" value="F:actin binding"/>
    <property type="evidence" value="ECO:0007669"/>
    <property type="project" value="InterPro"/>
</dbReference>
<dbReference type="KEGG" id="sre:PTSG_00618"/>
<keyword evidence="8" id="KW-1185">Reference proteome</keyword>
<feature type="compositionally biased region" description="Gly residues" evidence="5">
    <location>
        <begin position="706"/>
        <end position="718"/>
    </location>
</feature>